<comment type="similarity">
    <text evidence="2 6">Belongs to the dTDP-4-dehydrorhamnose reductase family.</text>
</comment>
<accession>A0A0F5QCZ7</accession>
<dbReference type="CDD" id="cd05254">
    <property type="entry name" value="dTDP_HR_like_SDR_e"/>
    <property type="match status" value="1"/>
</dbReference>
<evidence type="ECO:0000256" key="6">
    <source>
        <dbReference type="RuleBase" id="RU364082"/>
    </source>
</evidence>
<dbReference type="SUPFAM" id="SSF51735">
    <property type="entry name" value="NAD(P)-binding Rossmann-fold domains"/>
    <property type="match status" value="1"/>
</dbReference>
<keyword evidence="6" id="KW-0521">NADP</keyword>
<dbReference type="RefSeq" id="WP_046140354.1">
    <property type="nucleotide sequence ID" value="NZ_LANJ01000012.1"/>
</dbReference>
<dbReference type="GO" id="GO:0005829">
    <property type="term" value="C:cytosol"/>
    <property type="evidence" value="ECO:0007669"/>
    <property type="project" value="TreeGrafter"/>
</dbReference>
<dbReference type="InterPro" id="IPR036291">
    <property type="entry name" value="NAD(P)-bd_dom_sf"/>
</dbReference>
<evidence type="ECO:0000259" key="7">
    <source>
        <dbReference type="Pfam" id="PF04321"/>
    </source>
</evidence>
<comment type="caution">
    <text evidence="8">The sequence shown here is derived from an EMBL/GenBank/DDBJ whole genome shotgun (WGS) entry which is preliminary data.</text>
</comment>
<dbReference type="PANTHER" id="PTHR10491">
    <property type="entry name" value="DTDP-4-DEHYDRORHAMNOSE REDUCTASE"/>
    <property type="match status" value="1"/>
</dbReference>
<dbReference type="UniPathway" id="UPA00124"/>
<comment type="function">
    <text evidence="6">Catalyzes the reduction of dTDP-6-deoxy-L-lyxo-4-hexulose to yield dTDP-L-rhamnose.</text>
</comment>
<protein>
    <recommendedName>
        <fullName evidence="4 6">dTDP-4-dehydrorhamnose reductase</fullName>
        <ecNumber evidence="3 6">1.1.1.133</ecNumber>
    </recommendedName>
</protein>
<dbReference type="InterPro" id="IPR005913">
    <property type="entry name" value="dTDP_dehydrorham_reduct"/>
</dbReference>
<dbReference type="GO" id="GO:0019305">
    <property type="term" value="P:dTDP-rhamnose biosynthetic process"/>
    <property type="evidence" value="ECO:0007669"/>
    <property type="project" value="UniProtKB-UniPathway"/>
</dbReference>
<comment type="pathway">
    <text evidence="1 6">Carbohydrate biosynthesis; dTDP-L-rhamnose biosynthesis.</text>
</comment>
<evidence type="ECO:0000313" key="8">
    <source>
        <dbReference type="EMBL" id="KKC38840.1"/>
    </source>
</evidence>
<sequence>MRILIVGGSGQVGWELQRALAPLGEIVVASRTSLNLLDPISVGHVWDDHRPDVLVNAAGYTAVDRAEAQPQEADAINHRAVDILARLAARHGGWLVHFSSDYVYDGEGTAPFVETDTPAPLNTYGRSKLAGDEAIRASGCRHLIFRTSWVHAARGQNFVRTILRLAAERTTLNVVDDQVGAPTSAELIADITAHALRQMIDGDAPDGVYHLAAAGAASWYDVALHIIAEARRLGASLALEADSITPIPTRDYPTPATRPLNSRLDMQMLRETFGITVPDWQHGIARSVAELVAA</sequence>
<dbReference type="OrthoDB" id="9803892at2"/>
<proteinExistence type="inferred from homology"/>
<dbReference type="AlphaFoldDB" id="A0A0F5QCZ7"/>
<evidence type="ECO:0000256" key="4">
    <source>
        <dbReference type="ARBA" id="ARBA00017099"/>
    </source>
</evidence>
<dbReference type="InterPro" id="IPR029903">
    <property type="entry name" value="RmlD-like-bd"/>
</dbReference>
<dbReference type="STRING" id="1293439.WH87_08115"/>
<dbReference type="GO" id="GO:0008831">
    <property type="term" value="F:dTDP-4-dehydrorhamnose reductase activity"/>
    <property type="evidence" value="ECO:0007669"/>
    <property type="project" value="UniProtKB-EC"/>
</dbReference>
<evidence type="ECO:0000256" key="5">
    <source>
        <dbReference type="ARBA" id="ARBA00048200"/>
    </source>
</evidence>
<dbReference type="Proteomes" id="UP000033411">
    <property type="component" value="Unassembled WGS sequence"/>
</dbReference>
<dbReference type="NCBIfam" id="NF007440">
    <property type="entry name" value="PRK09987.1"/>
    <property type="match status" value="1"/>
</dbReference>
<dbReference type="PATRIC" id="fig|1293439.3.peg.1193"/>
<evidence type="ECO:0000313" key="9">
    <source>
        <dbReference type="Proteomes" id="UP000033411"/>
    </source>
</evidence>
<dbReference type="NCBIfam" id="TIGR01214">
    <property type="entry name" value="rmlD"/>
    <property type="match status" value="1"/>
</dbReference>
<evidence type="ECO:0000256" key="3">
    <source>
        <dbReference type="ARBA" id="ARBA00012929"/>
    </source>
</evidence>
<dbReference type="PANTHER" id="PTHR10491:SF4">
    <property type="entry name" value="METHIONINE ADENOSYLTRANSFERASE 2 SUBUNIT BETA"/>
    <property type="match status" value="1"/>
</dbReference>
<dbReference type="Gene3D" id="3.90.25.10">
    <property type="entry name" value="UDP-galactose 4-epimerase, domain 1"/>
    <property type="match status" value="1"/>
</dbReference>
<keyword evidence="9" id="KW-1185">Reference proteome</keyword>
<dbReference type="Pfam" id="PF04321">
    <property type="entry name" value="RmlD_sub_bind"/>
    <property type="match status" value="1"/>
</dbReference>
<organism evidence="8 9">
    <name type="scientific">Devosia epidermidihirudinis</name>
    <dbReference type="NCBI Taxonomy" id="1293439"/>
    <lineage>
        <taxon>Bacteria</taxon>
        <taxon>Pseudomonadati</taxon>
        <taxon>Pseudomonadota</taxon>
        <taxon>Alphaproteobacteria</taxon>
        <taxon>Hyphomicrobiales</taxon>
        <taxon>Devosiaceae</taxon>
        <taxon>Devosia</taxon>
    </lineage>
</organism>
<evidence type="ECO:0000256" key="2">
    <source>
        <dbReference type="ARBA" id="ARBA00010944"/>
    </source>
</evidence>
<comment type="catalytic activity">
    <reaction evidence="5 6">
        <text>dTDP-beta-L-rhamnose + NADP(+) = dTDP-4-dehydro-beta-L-rhamnose + NADPH + H(+)</text>
        <dbReference type="Rhea" id="RHEA:21796"/>
        <dbReference type="ChEBI" id="CHEBI:15378"/>
        <dbReference type="ChEBI" id="CHEBI:57510"/>
        <dbReference type="ChEBI" id="CHEBI:57783"/>
        <dbReference type="ChEBI" id="CHEBI:58349"/>
        <dbReference type="ChEBI" id="CHEBI:62830"/>
        <dbReference type="EC" id="1.1.1.133"/>
    </reaction>
</comment>
<keyword evidence="6 8" id="KW-0560">Oxidoreductase</keyword>
<comment type="cofactor">
    <cofactor evidence="6">
        <name>Mg(2+)</name>
        <dbReference type="ChEBI" id="CHEBI:18420"/>
    </cofactor>
    <text evidence="6">Binds 1 Mg(2+) ion per monomer.</text>
</comment>
<dbReference type="EMBL" id="LANJ01000012">
    <property type="protein sequence ID" value="KKC38840.1"/>
    <property type="molecule type" value="Genomic_DNA"/>
</dbReference>
<reference evidence="8 9" key="1">
    <citation type="submission" date="2015-03" db="EMBL/GenBank/DDBJ databases">
        <authorList>
            <person name="Lepp D."/>
            <person name="Hassan Y.I."/>
            <person name="Li X.-Z."/>
            <person name="Zhou T."/>
        </authorList>
    </citation>
    <scope>NUCLEOTIDE SEQUENCE [LARGE SCALE GENOMIC DNA]</scope>
    <source>
        <strain evidence="8 9">E84</strain>
    </source>
</reference>
<feature type="domain" description="RmlD-like substrate binding" evidence="7">
    <location>
        <begin position="1"/>
        <end position="291"/>
    </location>
</feature>
<name>A0A0F5QCZ7_9HYPH</name>
<dbReference type="Gene3D" id="3.40.50.720">
    <property type="entry name" value="NAD(P)-binding Rossmann-like Domain"/>
    <property type="match status" value="1"/>
</dbReference>
<dbReference type="EC" id="1.1.1.133" evidence="3 6"/>
<gene>
    <name evidence="8" type="ORF">WH87_08115</name>
</gene>
<evidence type="ECO:0000256" key="1">
    <source>
        <dbReference type="ARBA" id="ARBA00004781"/>
    </source>
</evidence>